<evidence type="ECO:0000259" key="7">
    <source>
        <dbReference type="Pfam" id="PF07992"/>
    </source>
</evidence>
<dbReference type="InterPro" id="IPR055275">
    <property type="entry name" value="Ferredox_Rdtase"/>
</dbReference>
<dbReference type="GO" id="GO:0016491">
    <property type="term" value="F:oxidoreductase activity"/>
    <property type="evidence" value="ECO:0007669"/>
    <property type="project" value="UniProtKB-KW"/>
</dbReference>
<keyword evidence="6" id="KW-0812">Transmembrane</keyword>
<dbReference type="OrthoDB" id="333024at2759"/>
<keyword evidence="3" id="KW-0274">FAD</keyword>
<evidence type="ECO:0000256" key="6">
    <source>
        <dbReference type="SAM" id="Phobius"/>
    </source>
</evidence>
<dbReference type="Pfam" id="PF07992">
    <property type="entry name" value="Pyr_redox_2"/>
    <property type="match status" value="1"/>
</dbReference>
<evidence type="ECO:0000313" key="8">
    <source>
        <dbReference type="EMBL" id="OAX78780.1"/>
    </source>
</evidence>
<dbReference type="STRING" id="1658172.A0A1B7NQ94"/>
<dbReference type="Gene3D" id="3.40.50.720">
    <property type="entry name" value="NAD(P)-binding Rossmann-like Domain"/>
    <property type="match status" value="1"/>
</dbReference>
<evidence type="ECO:0000256" key="3">
    <source>
        <dbReference type="ARBA" id="ARBA00022827"/>
    </source>
</evidence>
<gene>
    <name evidence="8" type="ORF">ACJ72_06911</name>
</gene>
<sequence>MFVMHISRAPNICARCVSQFNRFCTPQRTRIQAKRYYATNGVQSRRPLRVAIVGSGPAGFYAAYRLMSKIGDARVDMYEQLPVPFGLVRFGVAPDHPEVKNCQEKFTEVATSPRFKFIGNVDLGADLPLRSLKPHYDAMLFAYGASKDKELRIPGEKTIRGIYSARAFVGWYNGLPEYRDLAPDLTSGEDAVVIGQGNVAMDVARVLLTDVDILKKTDMSEYALEEMAKSKIKRVRVVGRRGPMQASYTIKEVREILQLPSVSFEPIPEYLFPPESTIKSLPRVQKRITQLLAKGSPTKPQEASKSWSLDFLLSPHSFHSSPSHPNNLSYVKFSRNQLDPADPFSPTAKVTPLFQDDGHVAHVDIPASTCFRSIGYQSLPLPGFEDLDIQFNFARGIIPNDGQGRVITTPLVLDNGTIDLPAEPEATQVPGLYCAGWVKRGPTGVIASTMTDAFDTADAIAADWASHISGSHGHAFLNSSEGGSSGLVGKGCFRKRGSWDFVRRAGRIGNGLIRRRLRGGKLWARSGRITIQYDCDEDFQPYQNFSRSSQWAWWPGEPNRADSSVDLFRSDIRCARADSSFEGRWFPAKCSDELYGACRVKNQPFQWTLTPQRVSYDSVAADCPENSTFSLPRTSLENTYLYHYLTSRPKDIINPSSEDDELRSVWIDLNSLDLPTCWVSGGPNARCPYEVDENAVLRRIVLVPTIAATIVLVIAALTVFVKCNSNRRNSRRKRLIEAWEYEGVPS</sequence>
<keyword evidence="9" id="KW-1185">Reference proteome</keyword>
<dbReference type="SUPFAM" id="SSF51905">
    <property type="entry name" value="FAD/NAD(P)-binding domain"/>
    <property type="match status" value="1"/>
</dbReference>
<dbReference type="InterPro" id="IPR036188">
    <property type="entry name" value="FAD/NAD-bd_sf"/>
</dbReference>
<comment type="caution">
    <text evidence="8">The sequence shown here is derived from an EMBL/GenBank/DDBJ whole genome shotgun (WGS) entry which is preliminary data.</text>
</comment>
<reference evidence="8 9" key="1">
    <citation type="submission" date="2015-07" db="EMBL/GenBank/DDBJ databases">
        <title>Emmonsia species relationships and genome sequence.</title>
        <authorList>
            <person name="Cuomo C.A."/>
            <person name="Schwartz I.S."/>
            <person name="Kenyon C."/>
            <person name="de Hoog G.S."/>
            <person name="Govender N.P."/>
            <person name="Botha A."/>
            <person name="Moreno L."/>
            <person name="de Vries M."/>
            <person name="Munoz J.F."/>
            <person name="Stielow J.B."/>
        </authorList>
    </citation>
    <scope>NUCLEOTIDE SEQUENCE [LARGE SCALE GENOMIC DNA]</scope>
    <source>
        <strain evidence="8 9">CBS 136260</strain>
    </source>
</reference>
<organism evidence="8 9">
    <name type="scientific">Emergomyces africanus</name>
    <dbReference type="NCBI Taxonomy" id="1955775"/>
    <lineage>
        <taxon>Eukaryota</taxon>
        <taxon>Fungi</taxon>
        <taxon>Dikarya</taxon>
        <taxon>Ascomycota</taxon>
        <taxon>Pezizomycotina</taxon>
        <taxon>Eurotiomycetes</taxon>
        <taxon>Eurotiomycetidae</taxon>
        <taxon>Onygenales</taxon>
        <taxon>Ajellomycetaceae</taxon>
        <taxon>Emergomyces</taxon>
    </lineage>
</organism>
<dbReference type="PANTHER" id="PTHR48467">
    <property type="entry name" value="GLUTAMATE SYNTHASE 1 [NADH], CHLOROPLASTIC-LIKE"/>
    <property type="match status" value="1"/>
</dbReference>
<name>A0A1B7NQ94_9EURO</name>
<dbReference type="PANTHER" id="PTHR48467:SF1">
    <property type="entry name" value="GLUTAMATE SYNTHASE 1 [NADH], CHLOROPLASTIC-LIKE"/>
    <property type="match status" value="1"/>
</dbReference>
<dbReference type="Gene3D" id="3.50.50.60">
    <property type="entry name" value="FAD/NAD(P)-binding domain"/>
    <property type="match status" value="1"/>
</dbReference>
<keyword evidence="6" id="KW-0472">Membrane</keyword>
<comment type="cofactor">
    <cofactor evidence="1">
        <name>FAD</name>
        <dbReference type="ChEBI" id="CHEBI:57692"/>
    </cofactor>
</comment>
<protein>
    <recommendedName>
        <fullName evidence="7">FAD/NAD(P)-binding domain-containing protein</fullName>
    </recommendedName>
</protein>
<evidence type="ECO:0000256" key="1">
    <source>
        <dbReference type="ARBA" id="ARBA00001974"/>
    </source>
</evidence>
<dbReference type="AlphaFoldDB" id="A0A1B7NQ94"/>
<dbReference type="PRINTS" id="PR00419">
    <property type="entry name" value="ADXRDTASE"/>
</dbReference>
<dbReference type="InterPro" id="IPR023753">
    <property type="entry name" value="FAD/NAD-binding_dom"/>
</dbReference>
<accession>A0A1B7NQ94</accession>
<evidence type="ECO:0000256" key="2">
    <source>
        <dbReference type="ARBA" id="ARBA00022630"/>
    </source>
</evidence>
<proteinExistence type="predicted"/>
<feature type="transmembrane region" description="Helical" evidence="6">
    <location>
        <begin position="701"/>
        <end position="723"/>
    </location>
</feature>
<evidence type="ECO:0000256" key="4">
    <source>
        <dbReference type="ARBA" id="ARBA00022857"/>
    </source>
</evidence>
<keyword evidence="2" id="KW-0285">Flavoprotein</keyword>
<keyword evidence="6" id="KW-1133">Transmembrane helix</keyword>
<dbReference type="Proteomes" id="UP000091918">
    <property type="component" value="Unassembled WGS sequence"/>
</dbReference>
<dbReference type="SUPFAM" id="SSF51971">
    <property type="entry name" value="Nucleotide-binding domain"/>
    <property type="match status" value="1"/>
</dbReference>
<evidence type="ECO:0000256" key="5">
    <source>
        <dbReference type="ARBA" id="ARBA00023002"/>
    </source>
</evidence>
<keyword evidence="4" id="KW-0521">NADP</keyword>
<feature type="domain" description="FAD/NAD(P)-binding" evidence="7">
    <location>
        <begin position="49"/>
        <end position="207"/>
    </location>
</feature>
<dbReference type="EMBL" id="LGUA01001319">
    <property type="protein sequence ID" value="OAX78780.1"/>
    <property type="molecule type" value="Genomic_DNA"/>
</dbReference>
<keyword evidence="5" id="KW-0560">Oxidoreductase</keyword>
<evidence type="ECO:0000313" key="9">
    <source>
        <dbReference type="Proteomes" id="UP000091918"/>
    </source>
</evidence>